<dbReference type="InterPro" id="IPR018247">
    <property type="entry name" value="EF_Hand_1_Ca_BS"/>
</dbReference>
<evidence type="ECO:0000256" key="7">
    <source>
        <dbReference type="ARBA" id="ARBA00039017"/>
    </source>
</evidence>
<dbReference type="PROSITE" id="PS50222">
    <property type="entry name" value="EF_HAND_2"/>
    <property type="match status" value="2"/>
</dbReference>
<evidence type="ECO:0000256" key="5">
    <source>
        <dbReference type="ARBA" id="ARBA00022837"/>
    </source>
</evidence>
<dbReference type="EC" id="3.5.1.19" evidence="7"/>
<gene>
    <name evidence="10" type="ORF">ODALV1_LOCUS23259</name>
</gene>
<comment type="caution">
    <text evidence="10">The sequence shown here is derived from an EMBL/GenBank/DDBJ whole genome shotgun (WGS) entry which is preliminary data.</text>
</comment>
<feature type="domain" description="EF-hand" evidence="9">
    <location>
        <begin position="78"/>
        <end position="113"/>
    </location>
</feature>
<evidence type="ECO:0000256" key="4">
    <source>
        <dbReference type="ARBA" id="ARBA00022801"/>
    </source>
</evidence>
<keyword evidence="5" id="KW-0106">Calcium</keyword>
<dbReference type="Proteomes" id="UP001642540">
    <property type="component" value="Unassembled WGS sequence"/>
</dbReference>
<evidence type="ECO:0000256" key="8">
    <source>
        <dbReference type="ARBA" id="ARBA00043224"/>
    </source>
</evidence>
<dbReference type="SUPFAM" id="SSF47473">
    <property type="entry name" value="EF-hand"/>
    <property type="match status" value="1"/>
</dbReference>
<evidence type="ECO:0000259" key="9">
    <source>
        <dbReference type="PROSITE" id="PS50222"/>
    </source>
</evidence>
<evidence type="ECO:0000313" key="10">
    <source>
        <dbReference type="EMBL" id="CAL8129537.1"/>
    </source>
</evidence>
<dbReference type="CDD" id="cd01011">
    <property type="entry name" value="nicotinamidase"/>
    <property type="match status" value="1"/>
</dbReference>
<reference evidence="10 11" key="1">
    <citation type="submission" date="2024-08" db="EMBL/GenBank/DDBJ databases">
        <authorList>
            <person name="Cucini C."/>
            <person name="Frati F."/>
        </authorList>
    </citation>
    <scope>NUCLEOTIDE SEQUENCE [LARGE SCALE GENOMIC DNA]</scope>
</reference>
<evidence type="ECO:0000256" key="6">
    <source>
        <dbReference type="ARBA" id="ARBA00037900"/>
    </source>
</evidence>
<dbReference type="Pfam" id="PF00857">
    <property type="entry name" value="Isochorismatase"/>
    <property type="match status" value="1"/>
</dbReference>
<name>A0ABP1RKF5_9HEXA</name>
<accession>A0ABP1RKF5</accession>
<dbReference type="InterPro" id="IPR000868">
    <property type="entry name" value="Isochorismatase-like_dom"/>
</dbReference>
<dbReference type="Gene3D" id="1.10.238.10">
    <property type="entry name" value="EF-hand"/>
    <property type="match status" value="1"/>
</dbReference>
<dbReference type="EMBL" id="CAXLJM020000078">
    <property type="protein sequence ID" value="CAL8129537.1"/>
    <property type="molecule type" value="Genomic_DNA"/>
</dbReference>
<dbReference type="PANTHER" id="PTHR11080:SF2">
    <property type="entry name" value="LD05707P"/>
    <property type="match status" value="1"/>
</dbReference>
<keyword evidence="2" id="KW-0662">Pyridine nucleotide biosynthesis</keyword>
<dbReference type="InterPro" id="IPR052347">
    <property type="entry name" value="Isochorismatase_Nicotinamidase"/>
</dbReference>
<sequence length="377" mass="42336">METVSKGIADVQLDTMVENSLNGSKENGMGKSELPEFWKNVNDTFQQFDANKDEVLDFAEFSALCKSLFVKNDKEYAVNEETLRTMFKIFDLNSNGVLCMYEFTECYNAWIKKILNPVSAIVIIDVQNDFIVGSLALKNAPAKQDGLEVVEPINRMLDNVVFDKVFYSLDWHPPNHLSFADNVHLRKLAKNSLIQDPKQAKEMDIVVFEGPPLIEQNLWPRHCVQNTWGAQLHDDLMVLPDSQKIYKGTNPEIDSYSVLFDNGKTSSTELVGLLSEFGITDVYICGLAWDFCVGFTGKDALSLGYRTILVEDATRGIALDGINATSQNLIENHAVIVQTDEVKEMVSGVDRRPELGLKLALEIEKKRLKNGEPGKDE</sequence>
<dbReference type="InterPro" id="IPR011992">
    <property type="entry name" value="EF-hand-dom_pair"/>
</dbReference>
<protein>
    <recommendedName>
        <fullName evidence="7">nicotinamidase</fullName>
        <ecNumber evidence="7">3.5.1.19</ecNumber>
    </recommendedName>
    <alternativeName>
        <fullName evidence="8">Nicotinamide deamidase</fullName>
    </alternativeName>
</protein>
<dbReference type="PANTHER" id="PTHR11080">
    <property type="entry name" value="PYRAZINAMIDASE/NICOTINAMIDASE"/>
    <property type="match status" value="1"/>
</dbReference>
<comment type="pathway">
    <text evidence="6">Cofactor biosynthesis; nicotinate biosynthesis; nicotinate from nicotinamide: step 1/1.</text>
</comment>
<comment type="similarity">
    <text evidence="1">Belongs to the isochorismatase family.</text>
</comment>
<evidence type="ECO:0000256" key="2">
    <source>
        <dbReference type="ARBA" id="ARBA00022642"/>
    </source>
</evidence>
<evidence type="ECO:0000256" key="3">
    <source>
        <dbReference type="ARBA" id="ARBA00022723"/>
    </source>
</evidence>
<proteinExistence type="inferred from homology"/>
<evidence type="ECO:0000313" key="11">
    <source>
        <dbReference type="Proteomes" id="UP001642540"/>
    </source>
</evidence>
<keyword evidence="3" id="KW-0479">Metal-binding</keyword>
<dbReference type="Pfam" id="PF13499">
    <property type="entry name" value="EF-hand_7"/>
    <property type="match status" value="1"/>
</dbReference>
<keyword evidence="4" id="KW-0378">Hydrolase</keyword>
<evidence type="ECO:0000256" key="1">
    <source>
        <dbReference type="ARBA" id="ARBA00006336"/>
    </source>
</evidence>
<dbReference type="SUPFAM" id="SSF52499">
    <property type="entry name" value="Isochorismatase-like hydrolases"/>
    <property type="match status" value="1"/>
</dbReference>
<keyword evidence="11" id="KW-1185">Reference proteome</keyword>
<dbReference type="InterPro" id="IPR002048">
    <property type="entry name" value="EF_hand_dom"/>
</dbReference>
<dbReference type="InterPro" id="IPR036380">
    <property type="entry name" value="Isochorismatase-like_sf"/>
</dbReference>
<dbReference type="PROSITE" id="PS00018">
    <property type="entry name" value="EF_HAND_1"/>
    <property type="match status" value="1"/>
</dbReference>
<organism evidence="10 11">
    <name type="scientific">Orchesella dallaii</name>
    <dbReference type="NCBI Taxonomy" id="48710"/>
    <lineage>
        <taxon>Eukaryota</taxon>
        <taxon>Metazoa</taxon>
        <taxon>Ecdysozoa</taxon>
        <taxon>Arthropoda</taxon>
        <taxon>Hexapoda</taxon>
        <taxon>Collembola</taxon>
        <taxon>Entomobryomorpha</taxon>
        <taxon>Entomobryoidea</taxon>
        <taxon>Orchesellidae</taxon>
        <taxon>Orchesellinae</taxon>
        <taxon>Orchesella</taxon>
    </lineage>
</organism>
<dbReference type="Gene3D" id="3.40.50.850">
    <property type="entry name" value="Isochorismatase-like"/>
    <property type="match status" value="1"/>
</dbReference>
<feature type="domain" description="EF-hand" evidence="9">
    <location>
        <begin position="36"/>
        <end position="71"/>
    </location>
</feature>
<dbReference type="SMART" id="SM00054">
    <property type="entry name" value="EFh"/>
    <property type="match status" value="2"/>
</dbReference>